<gene>
    <name evidence="2" type="ORF">H8B09_23860</name>
</gene>
<evidence type="ECO:0000313" key="2">
    <source>
        <dbReference type="EMBL" id="MBD3921817.1"/>
    </source>
</evidence>
<organism evidence="2 3">
    <name type="scientific">Paenibacillus terricola</name>
    <dbReference type="NCBI Taxonomy" id="2763503"/>
    <lineage>
        <taxon>Bacteria</taxon>
        <taxon>Bacillati</taxon>
        <taxon>Bacillota</taxon>
        <taxon>Bacilli</taxon>
        <taxon>Bacillales</taxon>
        <taxon>Paenibacillaceae</taxon>
        <taxon>Paenibacillus</taxon>
    </lineage>
</organism>
<evidence type="ECO:0000256" key="1">
    <source>
        <dbReference type="SAM" id="SignalP"/>
    </source>
</evidence>
<dbReference type="Proteomes" id="UP000609346">
    <property type="component" value="Unassembled WGS sequence"/>
</dbReference>
<protein>
    <submittedName>
        <fullName evidence="2">Uncharacterized protein</fullName>
    </submittedName>
</protein>
<accession>A0ABR8N339</accession>
<name>A0ABR8N339_9BACL</name>
<reference evidence="2 3" key="1">
    <citation type="submission" date="2020-09" db="EMBL/GenBank/DDBJ databases">
        <title>Paenibacillus sp. strain PR3 16S rRNA gene Genome sequencing and assembly.</title>
        <authorList>
            <person name="Kim J."/>
        </authorList>
    </citation>
    <scope>NUCLEOTIDE SEQUENCE [LARGE SCALE GENOMIC DNA]</scope>
    <source>
        <strain evidence="2 3">PR3</strain>
    </source>
</reference>
<proteinExistence type="predicted"/>
<keyword evidence="3" id="KW-1185">Reference proteome</keyword>
<comment type="caution">
    <text evidence="2">The sequence shown here is derived from an EMBL/GenBank/DDBJ whole genome shotgun (WGS) entry which is preliminary data.</text>
</comment>
<dbReference type="RefSeq" id="WP_191206126.1">
    <property type="nucleotide sequence ID" value="NZ_JACXZA010000007.1"/>
</dbReference>
<feature type="chain" id="PRO_5046541647" evidence="1">
    <location>
        <begin position="26"/>
        <end position="135"/>
    </location>
</feature>
<evidence type="ECO:0000313" key="3">
    <source>
        <dbReference type="Proteomes" id="UP000609346"/>
    </source>
</evidence>
<keyword evidence="1" id="KW-0732">Signal</keyword>
<feature type="signal peptide" evidence="1">
    <location>
        <begin position="1"/>
        <end position="25"/>
    </location>
</feature>
<sequence length="135" mass="14083">MKKLSARIALLVFVIVFAFSVTASASSTFTVVSTGNTYYNTIAAGEGQVYFLPNASTTGTSVKIISSVAGTIKGHFEWQRPTGSPLQLGSFVANTTLFNTGGGYPASPGALVLVLERVADTTGAYPNVSYSVVFN</sequence>
<dbReference type="EMBL" id="JACXZA010000007">
    <property type="protein sequence ID" value="MBD3921817.1"/>
    <property type="molecule type" value="Genomic_DNA"/>
</dbReference>